<dbReference type="EMBL" id="CP000698">
    <property type="protein sequence ID" value="ABQ27889.1"/>
    <property type="molecule type" value="Genomic_DNA"/>
</dbReference>
<dbReference type="SUPFAM" id="SSF81296">
    <property type="entry name" value="E set domains"/>
    <property type="match status" value="2"/>
</dbReference>
<dbReference type="STRING" id="351605.Gura_3736"/>
<gene>
    <name evidence="2" type="ordered locus">Gura_3736</name>
</gene>
<accession>A5G7X1</accession>
<organism evidence="2 3">
    <name type="scientific">Geotalea uraniireducens (strain Rf4)</name>
    <name type="common">Geobacter uraniireducens</name>
    <dbReference type="NCBI Taxonomy" id="351605"/>
    <lineage>
        <taxon>Bacteria</taxon>
        <taxon>Pseudomonadati</taxon>
        <taxon>Thermodesulfobacteriota</taxon>
        <taxon>Desulfuromonadia</taxon>
        <taxon>Geobacterales</taxon>
        <taxon>Geobacteraceae</taxon>
        <taxon>Geotalea</taxon>
    </lineage>
</organism>
<dbReference type="KEGG" id="gur:Gura_3736"/>
<sequence length="309" mass="33257">MISRFIVFLIVITLATFQPVFAAKGKKVAQRAAAQKTPAPPEEQSPPINILSIIPAQGEPGVTVTLSGTGFTDKTTAFLGGVGMPTKVIGPKILTFDIPDLPPGLYALFLRREDGATSKPYNFILQAQKPVAMSLSPDTIYNCASGKEREVVVSGRNFQEGAQILLDGAAIKSRTLSRESISFNAPSQLFSGLHQVQVKNPTDEVSGAVALFINSKPEILSVSQGGEFVNYYELIIEGKNFQQGSTLVVDGANLNSGTAPATEREKIVYIDCTRLIYQRHPYDSTPKSFSLQVINPNSEESPVVTVNAP</sequence>
<feature type="domain" description="IPT/TIG" evidence="1">
    <location>
        <begin position="50"/>
        <end position="123"/>
    </location>
</feature>
<dbReference type="AlphaFoldDB" id="A5G7X1"/>
<proteinExistence type="predicted"/>
<evidence type="ECO:0000313" key="3">
    <source>
        <dbReference type="Proteomes" id="UP000006695"/>
    </source>
</evidence>
<evidence type="ECO:0000313" key="2">
    <source>
        <dbReference type="EMBL" id="ABQ27889.1"/>
    </source>
</evidence>
<evidence type="ECO:0000259" key="1">
    <source>
        <dbReference type="Pfam" id="PF01833"/>
    </source>
</evidence>
<protein>
    <recommendedName>
        <fullName evidence="1">IPT/TIG domain-containing protein</fullName>
    </recommendedName>
</protein>
<dbReference type="Proteomes" id="UP000006695">
    <property type="component" value="Chromosome"/>
</dbReference>
<reference evidence="2 3" key="1">
    <citation type="submission" date="2007-05" db="EMBL/GenBank/DDBJ databases">
        <title>Complete sequence of Geobacter uraniireducens Rf4.</title>
        <authorList>
            <consortium name="US DOE Joint Genome Institute"/>
            <person name="Copeland A."/>
            <person name="Lucas S."/>
            <person name="Lapidus A."/>
            <person name="Barry K."/>
            <person name="Detter J.C."/>
            <person name="Glavina del Rio T."/>
            <person name="Hammon N."/>
            <person name="Israni S."/>
            <person name="Dalin E."/>
            <person name="Tice H."/>
            <person name="Pitluck S."/>
            <person name="Chertkov O."/>
            <person name="Brettin T."/>
            <person name="Bruce D."/>
            <person name="Han C."/>
            <person name="Schmutz J."/>
            <person name="Larimer F."/>
            <person name="Land M."/>
            <person name="Hauser L."/>
            <person name="Kyrpides N."/>
            <person name="Mikhailova N."/>
            <person name="Shelobolina E."/>
            <person name="Aklujkar M."/>
            <person name="Lovley D."/>
            <person name="Richardson P."/>
        </authorList>
    </citation>
    <scope>NUCLEOTIDE SEQUENCE [LARGE SCALE GENOMIC DNA]</scope>
    <source>
        <strain evidence="2 3">Rf4</strain>
    </source>
</reference>
<dbReference type="OrthoDB" id="5401363at2"/>
<dbReference type="Pfam" id="PF01833">
    <property type="entry name" value="TIG"/>
    <property type="match status" value="2"/>
</dbReference>
<feature type="domain" description="IPT/TIG" evidence="1">
    <location>
        <begin position="131"/>
        <end position="206"/>
    </location>
</feature>
<keyword evidence="3" id="KW-1185">Reference proteome</keyword>
<name>A5G7X1_GEOUR</name>
<dbReference type="InterPro" id="IPR014756">
    <property type="entry name" value="Ig_E-set"/>
</dbReference>
<dbReference type="Gene3D" id="2.60.40.10">
    <property type="entry name" value="Immunoglobulins"/>
    <property type="match status" value="2"/>
</dbReference>
<dbReference type="HOGENOM" id="CLU_879290_0_0_7"/>
<dbReference type="RefSeq" id="WP_011940540.1">
    <property type="nucleotide sequence ID" value="NC_009483.1"/>
</dbReference>
<dbReference type="InterPro" id="IPR013783">
    <property type="entry name" value="Ig-like_fold"/>
</dbReference>
<dbReference type="InterPro" id="IPR002909">
    <property type="entry name" value="IPT_dom"/>
</dbReference>